<dbReference type="PROSITE" id="PS01125">
    <property type="entry name" value="ROK"/>
    <property type="match status" value="1"/>
</dbReference>
<organism evidence="2 3">
    <name type="scientific">Mesotoga infera</name>
    <dbReference type="NCBI Taxonomy" id="1236046"/>
    <lineage>
        <taxon>Bacteria</taxon>
        <taxon>Thermotogati</taxon>
        <taxon>Thermotogota</taxon>
        <taxon>Thermotogae</taxon>
        <taxon>Kosmotogales</taxon>
        <taxon>Kosmotogaceae</taxon>
        <taxon>Mesotoga</taxon>
    </lineage>
</organism>
<protein>
    <submittedName>
        <fullName evidence="2">Transcriptional regulator/sugar kinase</fullName>
    </submittedName>
</protein>
<dbReference type="RefSeq" id="WP_169698024.1">
    <property type="nucleotide sequence ID" value="NZ_LS974202.1"/>
</dbReference>
<gene>
    <name evidence="2" type="ORF">MESINF_0117</name>
</gene>
<dbReference type="PANTHER" id="PTHR18964:SF149">
    <property type="entry name" value="BIFUNCTIONAL UDP-N-ACETYLGLUCOSAMINE 2-EPIMERASE_N-ACETYLMANNOSAMINE KINASE"/>
    <property type="match status" value="1"/>
</dbReference>
<evidence type="ECO:0000313" key="3">
    <source>
        <dbReference type="Proteomes" id="UP000250796"/>
    </source>
</evidence>
<dbReference type="SUPFAM" id="SSF53067">
    <property type="entry name" value="Actin-like ATPase domain"/>
    <property type="match status" value="1"/>
</dbReference>
<evidence type="ECO:0000256" key="1">
    <source>
        <dbReference type="ARBA" id="ARBA00006479"/>
    </source>
</evidence>
<keyword evidence="2" id="KW-0808">Transferase</keyword>
<keyword evidence="2" id="KW-0418">Kinase</keyword>
<name>A0A7Z7PQA4_9BACT</name>
<comment type="similarity">
    <text evidence="1">Belongs to the ROK (NagC/XylR) family.</text>
</comment>
<dbReference type="InterPro" id="IPR049874">
    <property type="entry name" value="ROK_cs"/>
</dbReference>
<accession>A0A7Z7PQA4</accession>
<dbReference type="AlphaFoldDB" id="A0A7Z7PQA4"/>
<reference evidence="2 3" key="1">
    <citation type="submission" date="2017-01" db="EMBL/GenBank/DDBJ databases">
        <authorList>
            <person name="Erauso G."/>
        </authorList>
    </citation>
    <scope>NUCLEOTIDE SEQUENCE [LARGE SCALE GENOMIC DNA]</scope>
    <source>
        <strain evidence="2">MESINF1</strain>
    </source>
</reference>
<dbReference type="InterPro" id="IPR000600">
    <property type="entry name" value="ROK"/>
</dbReference>
<dbReference type="Pfam" id="PF00480">
    <property type="entry name" value="ROK"/>
    <property type="match status" value="1"/>
</dbReference>
<dbReference type="Proteomes" id="UP000250796">
    <property type="component" value="Chromosome MESINF"/>
</dbReference>
<dbReference type="KEGG" id="minf:MESINF_0117"/>
<dbReference type="EMBL" id="LS974202">
    <property type="protein sequence ID" value="SSC11566.1"/>
    <property type="molecule type" value="Genomic_DNA"/>
</dbReference>
<dbReference type="Gene3D" id="3.30.420.40">
    <property type="match status" value="2"/>
</dbReference>
<dbReference type="InterPro" id="IPR043129">
    <property type="entry name" value="ATPase_NBD"/>
</dbReference>
<dbReference type="PANTHER" id="PTHR18964">
    <property type="entry name" value="ROK (REPRESSOR, ORF, KINASE) FAMILY"/>
    <property type="match status" value="1"/>
</dbReference>
<evidence type="ECO:0000313" key="2">
    <source>
        <dbReference type="EMBL" id="SSC11566.1"/>
    </source>
</evidence>
<keyword evidence="3" id="KW-1185">Reference proteome</keyword>
<sequence length="321" mass="33869">MSDQYIGLDIGGTKILGALFDEEGKIIKRSKKQSKADRGEEVIFGQVCKVIDSLRDDSGRLVAIGAGVPGVIDRGRILFSPNLSWKDYPLEEKLVQRYSVPAYIGNDANVSLLGVWKHGIGKGCSNLVGFFVGTGIGGGIVINGSIFGGSTGGAGEIGHMIVLPDGPLCGCGARGCLESLASKTAITKIFRSQIARGRKTYFEDLLSREGYVLKSSHLKEAYVGGDSLTVEVMDRAADYLGIATASVINLLNPQLVVFGGGVIEAMGELMIERIKAKASELAIPGLFSACRIELSELGDDASLFGAISLIENGLGIILQGR</sequence>
<dbReference type="GO" id="GO:0016301">
    <property type="term" value="F:kinase activity"/>
    <property type="evidence" value="ECO:0007669"/>
    <property type="project" value="UniProtKB-KW"/>
</dbReference>
<proteinExistence type="inferred from homology"/>